<dbReference type="PANTHER" id="PTHR43133:SF50">
    <property type="entry name" value="ECF RNA POLYMERASE SIGMA FACTOR SIGM"/>
    <property type="match status" value="1"/>
</dbReference>
<dbReference type="OrthoDB" id="3783006at2"/>
<dbReference type="SUPFAM" id="SSF88659">
    <property type="entry name" value="Sigma3 and sigma4 domains of RNA polymerase sigma factors"/>
    <property type="match status" value="1"/>
</dbReference>
<dbReference type="InterPro" id="IPR013324">
    <property type="entry name" value="RNA_pol_sigma_r3/r4-like"/>
</dbReference>
<evidence type="ECO:0000313" key="8">
    <source>
        <dbReference type="EMBL" id="REH42906.1"/>
    </source>
</evidence>
<dbReference type="Proteomes" id="UP000256269">
    <property type="component" value="Unassembled WGS sequence"/>
</dbReference>
<comment type="caution">
    <text evidence="8">The sequence shown here is derived from an EMBL/GenBank/DDBJ whole genome shotgun (WGS) entry which is preliminary data.</text>
</comment>
<dbReference type="SUPFAM" id="SSF88946">
    <property type="entry name" value="Sigma2 domain of RNA polymerase sigma factors"/>
    <property type="match status" value="1"/>
</dbReference>
<dbReference type="Gene3D" id="1.10.1740.10">
    <property type="match status" value="1"/>
</dbReference>
<evidence type="ECO:0000259" key="6">
    <source>
        <dbReference type="Pfam" id="PF04542"/>
    </source>
</evidence>
<dbReference type="EMBL" id="QUNO01000010">
    <property type="protein sequence ID" value="REH42906.1"/>
    <property type="molecule type" value="Genomic_DNA"/>
</dbReference>
<dbReference type="RefSeq" id="WP_116177682.1">
    <property type="nucleotide sequence ID" value="NZ_CP144375.1"/>
</dbReference>
<organism evidence="8 9">
    <name type="scientific">Kutzneria buriramensis</name>
    <dbReference type="NCBI Taxonomy" id="1045776"/>
    <lineage>
        <taxon>Bacteria</taxon>
        <taxon>Bacillati</taxon>
        <taxon>Actinomycetota</taxon>
        <taxon>Actinomycetes</taxon>
        <taxon>Pseudonocardiales</taxon>
        <taxon>Pseudonocardiaceae</taxon>
        <taxon>Kutzneria</taxon>
    </lineage>
</organism>
<dbReference type="GO" id="GO:0003677">
    <property type="term" value="F:DNA binding"/>
    <property type="evidence" value="ECO:0007669"/>
    <property type="project" value="UniProtKB-KW"/>
</dbReference>
<protein>
    <submittedName>
        <fullName evidence="8">RNA polymerase sigma-70 factor (Sigma-E family)</fullName>
    </submittedName>
</protein>
<comment type="similarity">
    <text evidence="1">Belongs to the sigma-70 factor family. ECF subfamily.</text>
</comment>
<accession>A0A3E0HDN3</accession>
<dbReference type="CDD" id="cd06171">
    <property type="entry name" value="Sigma70_r4"/>
    <property type="match status" value="1"/>
</dbReference>
<dbReference type="InterPro" id="IPR036388">
    <property type="entry name" value="WH-like_DNA-bd_sf"/>
</dbReference>
<dbReference type="InterPro" id="IPR007627">
    <property type="entry name" value="RNA_pol_sigma70_r2"/>
</dbReference>
<dbReference type="PANTHER" id="PTHR43133">
    <property type="entry name" value="RNA POLYMERASE ECF-TYPE SIGMA FACTO"/>
    <property type="match status" value="1"/>
</dbReference>
<keyword evidence="3" id="KW-0731">Sigma factor</keyword>
<dbReference type="Pfam" id="PF04542">
    <property type="entry name" value="Sigma70_r2"/>
    <property type="match status" value="1"/>
</dbReference>
<feature type="domain" description="RNA polymerase sigma-70 region 2" evidence="6">
    <location>
        <begin position="14"/>
        <end position="76"/>
    </location>
</feature>
<evidence type="ECO:0000313" key="9">
    <source>
        <dbReference type="Proteomes" id="UP000256269"/>
    </source>
</evidence>
<dbReference type="InterPro" id="IPR013249">
    <property type="entry name" value="RNA_pol_sigma70_r4_t2"/>
</dbReference>
<keyword evidence="5" id="KW-0804">Transcription</keyword>
<reference evidence="8 9" key="1">
    <citation type="submission" date="2018-08" db="EMBL/GenBank/DDBJ databases">
        <title>Genomic Encyclopedia of Archaeal and Bacterial Type Strains, Phase II (KMG-II): from individual species to whole genera.</title>
        <authorList>
            <person name="Goeker M."/>
        </authorList>
    </citation>
    <scope>NUCLEOTIDE SEQUENCE [LARGE SCALE GENOMIC DNA]</scope>
    <source>
        <strain evidence="8 9">DSM 45791</strain>
    </source>
</reference>
<evidence type="ECO:0000259" key="7">
    <source>
        <dbReference type="Pfam" id="PF08281"/>
    </source>
</evidence>
<evidence type="ECO:0000256" key="5">
    <source>
        <dbReference type="ARBA" id="ARBA00023163"/>
    </source>
</evidence>
<keyword evidence="2" id="KW-0805">Transcription regulation</keyword>
<dbReference type="InterPro" id="IPR039425">
    <property type="entry name" value="RNA_pol_sigma-70-like"/>
</dbReference>
<name>A0A3E0HDN3_9PSEU</name>
<dbReference type="GO" id="GO:0006352">
    <property type="term" value="P:DNA-templated transcription initiation"/>
    <property type="evidence" value="ECO:0007669"/>
    <property type="project" value="InterPro"/>
</dbReference>
<sequence>MADRETFTPAVRDRAREWRRVAFLICGDWTLADDIVQLSLLRLYKHWHRIEPAGLDAYARKVIARVAIDESRRAYRRTEVFAEPPDTPARAAPDDRVDVREALRKVPPRQRAVLALRFYCDFTVAQTASALRISEGTVKSQTLRGLSTLRSHLPESATDFAQIEGDQR</sequence>
<dbReference type="NCBIfam" id="TIGR02937">
    <property type="entry name" value="sigma70-ECF"/>
    <property type="match status" value="1"/>
</dbReference>
<evidence type="ECO:0000256" key="1">
    <source>
        <dbReference type="ARBA" id="ARBA00010641"/>
    </source>
</evidence>
<dbReference type="AlphaFoldDB" id="A0A3E0HDN3"/>
<keyword evidence="4" id="KW-0238">DNA-binding</keyword>
<dbReference type="Gene3D" id="1.10.10.10">
    <property type="entry name" value="Winged helix-like DNA-binding domain superfamily/Winged helix DNA-binding domain"/>
    <property type="match status" value="1"/>
</dbReference>
<dbReference type="GO" id="GO:0016987">
    <property type="term" value="F:sigma factor activity"/>
    <property type="evidence" value="ECO:0007669"/>
    <property type="project" value="UniProtKB-KW"/>
</dbReference>
<dbReference type="InterPro" id="IPR013325">
    <property type="entry name" value="RNA_pol_sigma_r2"/>
</dbReference>
<dbReference type="Pfam" id="PF08281">
    <property type="entry name" value="Sigma70_r4_2"/>
    <property type="match status" value="1"/>
</dbReference>
<proteinExistence type="inferred from homology"/>
<dbReference type="InterPro" id="IPR014284">
    <property type="entry name" value="RNA_pol_sigma-70_dom"/>
</dbReference>
<feature type="domain" description="RNA polymerase sigma factor 70 region 4 type 2" evidence="7">
    <location>
        <begin position="98"/>
        <end position="149"/>
    </location>
</feature>
<evidence type="ECO:0000256" key="4">
    <source>
        <dbReference type="ARBA" id="ARBA00023125"/>
    </source>
</evidence>
<evidence type="ECO:0000256" key="3">
    <source>
        <dbReference type="ARBA" id="ARBA00023082"/>
    </source>
</evidence>
<evidence type="ECO:0000256" key="2">
    <source>
        <dbReference type="ARBA" id="ARBA00023015"/>
    </source>
</evidence>
<gene>
    <name evidence="8" type="ORF">BCF44_110411</name>
</gene>
<keyword evidence="9" id="KW-1185">Reference proteome</keyword>